<sequence length="194" mass="21767">MASPSKEFKRFTSEGHAQCYRAIFAHNIIEEKAWVLKHGELPEVTTVLKKHKLTHLNAQIQQVERDLMLEFYTNAYKAPDDEATGSTQLVSWVRGRIITGDTNEIPQSQKSLGHATVILLLCQKVGVEDLDGKQMLRSSCCLDPTWLKKKIVANTSEEWRSPQHPEASEAGNSEPPRQDISHGVPRVTLPVEGD</sequence>
<feature type="compositionally biased region" description="Basic and acidic residues" evidence="1">
    <location>
        <begin position="157"/>
        <end position="167"/>
    </location>
</feature>
<evidence type="ECO:0000313" key="2">
    <source>
        <dbReference type="EMBL" id="KAI5444568.1"/>
    </source>
</evidence>
<comment type="caution">
    <text evidence="2">The sequence shown here is derived from an EMBL/GenBank/DDBJ whole genome shotgun (WGS) entry which is preliminary data.</text>
</comment>
<evidence type="ECO:0000256" key="1">
    <source>
        <dbReference type="SAM" id="MobiDB-lite"/>
    </source>
</evidence>
<keyword evidence="3" id="KW-1185">Reference proteome</keyword>
<dbReference type="AlphaFoldDB" id="A0A9D5BIZ5"/>
<organism evidence="2 3">
    <name type="scientific">Pisum sativum</name>
    <name type="common">Garden pea</name>
    <name type="synonym">Lathyrus oleraceus</name>
    <dbReference type="NCBI Taxonomy" id="3888"/>
    <lineage>
        <taxon>Eukaryota</taxon>
        <taxon>Viridiplantae</taxon>
        <taxon>Streptophyta</taxon>
        <taxon>Embryophyta</taxon>
        <taxon>Tracheophyta</taxon>
        <taxon>Spermatophyta</taxon>
        <taxon>Magnoliopsida</taxon>
        <taxon>eudicotyledons</taxon>
        <taxon>Gunneridae</taxon>
        <taxon>Pentapetalae</taxon>
        <taxon>rosids</taxon>
        <taxon>fabids</taxon>
        <taxon>Fabales</taxon>
        <taxon>Fabaceae</taxon>
        <taxon>Papilionoideae</taxon>
        <taxon>50 kb inversion clade</taxon>
        <taxon>NPAAA clade</taxon>
        <taxon>Hologalegina</taxon>
        <taxon>IRL clade</taxon>
        <taxon>Fabeae</taxon>
        <taxon>Lathyrus</taxon>
    </lineage>
</organism>
<protein>
    <submittedName>
        <fullName evidence="2">Uncharacterized protein</fullName>
    </submittedName>
</protein>
<name>A0A9D5BIZ5_PEA</name>
<dbReference type="EMBL" id="JAMSHJ010000001">
    <property type="protein sequence ID" value="KAI5444568.1"/>
    <property type="molecule type" value="Genomic_DNA"/>
</dbReference>
<proteinExistence type="predicted"/>
<gene>
    <name evidence="2" type="ORF">KIW84_012999</name>
</gene>
<evidence type="ECO:0000313" key="3">
    <source>
        <dbReference type="Proteomes" id="UP001058974"/>
    </source>
</evidence>
<accession>A0A9D5BIZ5</accession>
<reference evidence="2 3" key="1">
    <citation type="journal article" date="2022" name="Nat. Genet.">
        <title>Improved pea reference genome and pan-genome highlight genomic features and evolutionary characteristics.</title>
        <authorList>
            <person name="Yang T."/>
            <person name="Liu R."/>
            <person name="Luo Y."/>
            <person name="Hu S."/>
            <person name="Wang D."/>
            <person name="Wang C."/>
            <person name="Pandey M.K."/>
            <person name="Ge S."/>
            <person name="Xu Q."/>
            <person name="Li N."/>
            <person name="Li G."/>
            <person name="Huang Y."/>
            <person name="Saxena R.K."/>
            <person name="Ji Y."/>
            <person name="Li M."/>
            <person name="Yan X."/>
            <person name="He Y."/>
            <person name="Liu Y."/>
            <person name="Wang X."/>
            <person name="Xiang C."/>
            <person name="Varshney R.K."/>
            <person name="Ding H."/>
            <person name="Gao S."/>
            <person name="Zong X."/>
        </authorList>
    </citation>
    <scope>NUCLEOTIDE SEQUENCE [LARGE SCALE GENOMIC DNA]</scope>
    <source>
        <strain evidence="2 3">cv. Zhongwan 6</strain>
    </source>
</reference>
<feature type="region of interest" description="Disordered" evidence="1">
    <location>
        <begin position="156"/>
        <end position="194"/>
    </location>
</feature>
<dbReference type="Proteomes" id="UP001058974">
    <property type="component" value="Chromosome 1"/>
</dbReference>
<dbReference type="Gramene" id="Psat01G0299900-T1">
    <property type="protein sequence ID" value="KAI5444568.1"/>
    <property type="gene ID" value="KIW84_012999"/>
</dbReference>